<comment type="caution">
    <text evidence="8">The sequence shown here is derived from an EMBL/GenBank/DDBJ whole genome shotgun (WGS) entry which is preliminary data.</text>
</comment>
<organism evidence="8 9">
    <name type="scientific">Bifidobacterium margollesii</name>
    <dbReference type="NCBI Taxonomy" id="2020964"/>
    <lineage>
        <taxon>Bacteria</taxon>
        <taxon>Bacillati</taxon>
        <taxon>Actinomycetota</taxon>
        <taxon>Actinomycetes</taxon>
        <taxon>Bifidobacteriales</taxon>
        <taxon>Bifidobacteriaceae</taxon>
        <taxon>Bifidobacterium</taxon>
    </lineage>
</organism>
<feature type="transmembrane region" description="Helical" evidence="6">
    <location>
        <begin position="59"/>
        <end position="79"/>
    </location>
</feature>
<evidence type="ECO:0000313" key="9">
    <source>
        <dbReference type="Proteomes" id="UP000235050"/>
    </source>
</evidence>
<feature type="transmembrane region" description="Helical" evidence="6">
    <location>
        <begin position="340"/>
        <end position="358"/>
    </location>
</feature>
<evidence type="ECO:0000256" key="2">
    <source>
        <dbReference type="ARBA" id="ARBA00022475"/>
    </source>
</evidence>
<feature type="transmembrane region" description="Helical" evidence="6">
    <location>
        <begin position="405"/>
        <end position="423"/>
    </location>
</feature>
<evidence type="ECO:0000256" key="5">
    <source>
        <dbReference type="ARBA" id="ARBA00023136"/>
    </source>
</evidence>
<keyword evidence="4 6" id="KW-1133">Transmembrane helix</keyword>
<dbReference type="AlphaFoldDB" id="A0A2N5JC20"/>
<dbReference type="Proteomes" id="UP000235050">
    <property type="component" value="Unassembled WGS sequence"/>
</dbReference>
<dbReference type="PROSITE" id="PS50850">
    <property type="entry name" value="MFS"/>
    <property type="match status" value="1"/>
</dbReference>
<evidence type="ECO:0000256" key="6">
    <source>
        <dbReference type="SAM" id="Phobius"/>
    </source>
</evidence>
<feature type="transmembrane region" description="Helical" evidence="6">
    <location>
        <begin position="250"/>
        <end position="275"/>
    </location>
</feature>
<dbReference type="InterPro" id="IPR050189">
    <property type="entry name" value="MFS_Efflux_Transporters"/>
</dbReference>
<feature type="transmembrane region" description="Helical" evidence="6">
    <location>
        <begin position="91"/>
        <end position="109"/>
    </location>
</feature>
<keyword evidence="3 6" id="KW-0812">Transmembrane</keyword>
<protein>
    <submittedName>
        <fullName evidence="8">MFS transporter</fullName>
    </submittedName>
</protein>
<evidence type="ECO:0000313" key="8">
    <source>
        <dbReference type="EMBL" id="PLS31755.1"/>
    </source>
</evidence>
<feature type="transmembrane region" description="Helical" evidence="6">
    <location>
        <begin position="281"/>
        <end position="302"/>
    </location>
</feature>
<keyword evidence="9" id="KW-1185">Reference proteome</keyword>
<feature type="transmembrane region" description="Helical" evidence="6">
    <location>
        <begin position="20"/>
        <end position="39"/>
    </location>
</feature>
<feature type="domain" description="Major facilitator superfamily (MFS) profile" evidence="7">
    <location>
        <begin position="1"/>
        <end position="427"/>
    </location>
</feature>
<feature type="transmembrane region" description="Helical" evidence="6">
    <location>
        <begin position="314"/>
        <end position="334"/>
    </location>
</feature>
<proteinExistence type="predicted"/>
<keyword evidence="2" id="KW-1003">Cell membrane</keyword>
<dbReference type="SUPFAM" id="SSF103473">
    <property type="entry name" value="MFS general substrate transporter"/>
    <property type="match status" value="1"/>
</dbReference>
<dbReference type="InterPro" id="IPR036259">
    <property type="entry name" value="MFS_trans_sf"/>
</dbReference>
<dbReference type="Gene3D" id="1.20.1250.20">
    <property type="entry name" value="MFS general substrate transporter like domains"/>
    <property type="match status" value="1"/>
</dbReference>
<feature type="transmembrane region" description="Helical" evidence="6">
    <location>
        <begin position="180"/>
        <end position="200"/>
    </location>
</feature>
<feature type="transmembrane region" description="Helical" evidence="6">
    <location>
        <begin position="147"/>
        <end position="168"/>
    </location>
</feature>
<evidence type="ECO:0000256" key="1">
    <source>
        <dbReference type="ARBA" id="ARBA00004651"/>
    </source>
</evidence>
<feature type="transmembrane region" description="Helical" evidence="6">
    <location>
        <begin position="115"/>
        <end position="135"/>
    </location>
</feature>
<comment type="subcellular location">
    <subcellularLocation>
        <location evidence="1">Cell membrane</location>
        <topology evidence="1">Multi-pass membrane protein</topology>
    </subcellularLocation>
</comment>
<evidence type="ECO:0000259" key="7">
    <source>
        <dbReference type="PROSITE" id="PS50850"/>
    </source>
</evidence>
<dbReference type="PANTHER" id="PTHR43124:SF3">
    <property type="entry name" value="CHLORAMPHENICOL EFFLUX PUMP RV0191"/>
    <property type="match status" value="1"/>
</dbReference>
<dbReference type="EMBL" id="NMWU01000005">
    <property type="protein sequence ID" value="PLS31755.1"/>
    <property type="molecule type" value="Genomic_DNA"/>
</dbReference>
<accession>A0A2N5JC20</accession>
<feature type="transmembrane region" description="Helical" evidence="6">
    <location>
        <begin position="379"/>
        <end position="399"/>
    </location>
</feature>
<dbReference type="GO" id="GO:0005886">
    <property type="term" value="C:plasma membrane"/>
    <property type="evidence" value="ECO:0007669"/>
    <property type="project" value="UniProtKB-SubCell"/>
</dbReference>
<sequence length="432" mass="46642">MTSTTITAKKTNHWIPDLGVKGWGVTATCIGFYFFYNFWNNGSNTLFSLFTEMYGWQTTQMSMVVTVSGWASLVGILLFGIIGHRIGARNVSIIGLIGNMVAFAVLAMMNSFTMFFIGVLLFFVTMTAYAVIGLGKLGSSWFPHKKGMFMGMATMGMTLNGACINAVVVACAGSSIGISGFFWGCAVLCALLAVVTFLFVKDNPEEAGAWPDNDRSISREQLERDFAAAEEYKKHSPWTVSKVLKTPQTWLIGLGWGIAMLAASGTMALLAPTLVSYGHELTFAILLMGTMWPFGMLGHYIIGVLDQKFGTKNTTFVVVAMMIIAGALVFFFGSNNIVCAVAVALLMFSISGNANVCMSMTTTVFGRQDFEMAWTPIQIIYNICNFAGVTVMAMVGAIFGQPSVMMALVVICVVSLIPIGLCSSKQIGSQIK</sequence>
<gene>
    <name evidence="8" type="ORF">Uis1B_0293</name>
</gene>
<evidence type="ECO:0000256" key="3">
    <source>
        <dbReference type="ARBA" id="ARBA00022692"/>
    </source>
</evidence>
<name>A0A2N5JC20_9BIFI</name>
<dbReference type="OrthoDB" id="3199327at2"/>
<dbReference type="RefSeq" id="WP_101614876.1">
    <property type="nucleotide sequence ID" value="NZ_NMWU01000005.1"/>
</dbReference>
<reference evidence="8 9" key="1">
    <citation type="submission" date="2017-07" db="EMBL/GenBank/DDBJ databases">
        <title>Bifidobacterium novel species.</title>
        <authorList>
            <person name="Lugli G.A."/>
            <person name="Milani C."/>
            <person name="Duranti S."/>
            <person name="Mangifesta M."/>
        </authorList>
    </citation>
    <scope>NUCLEOTIDE SEQUENCE [LARGE SCALE GENOMIC DNA]</scope>
    <source>
        <strain evidence="9">Uis1B</strain>
    </source>
</reference>
<dbReference type="InterPro" id="IPR020846">
    <property type="entry name" value="MFS_dom"/>
</dbReference>
<dbReference type="InterPro" id="IPR011701">
    <property type="entry name" value="MFS"/>
</dbReference>
<evidence type="ECO:0000256" key="4">
    <source>
        <dbReference type="ARBA" id="ARBA00022989"/>
    </source>
</evidence>
<dbReference type="Pfam" id="PF07690">
    <property type="entry name" value="MFS_1"/>
    <property type="match status" value="1"/>
</dbReference>
<dbReference type="GO" id="GO:0022857">
    <property type="term" value="F:transmembrane transporter activity"/>
    <property type="evidence" value="ECO:0007669"/>
    <property type="project" value="InterPro"/>
</dbReference>
<dbReference type="PANTHER" id="PTHR43124">
    <property type="entry name" value="PURINE EFFLUX PUMP PBUE"/>
    <property type="match status" value="1"/>
</dbReference>
<keyword evidence="5 6" id="KW-0472">Membrane</keyword>